<organism evidence="1 2">
    <name type="scientific">Caldilinea aerophila (strain DSM 14535 / JCM 11387 / NBRC 104270 / STL-6-O1)</name>
    <dbReference type="NCBI Taxonomy" id="926550"/>
    <lineage>
        <taxon>Bacteria</taxon>
        <taxon>Bacillati</taxon>
        <taxon>Chloroflexota</taxon>
        <taxon>Caldilineae</taxon>
        <taxon>Caldilineales</taxon>
        <taxon>Caldilineaceae</taxon>
        <taxon>Caldilinea</taxon>
    </lineage>
</organism>
<dbReference type="InterPro" id="IPR038475">
    <property type="entry name" value="RecG_C_sf"/>
</dbReference>
<dbReference type="InterPro" id="IPR038461">
    <property type="entry name" value="Schlafen_AlbA_2_dom_sf"/>
</dbReference>
<dbReference type="Gene3D" id="3.30.950.30">
    <property type="entry name" value="Schlafen, AAA domain"/>
    <property type="match status" value="1"/>
</dbReference>
<dbReference type="eggNOG" id="COG2865">
    <property type="taxonomic scope" value="Bacteria"/>
</dbReference>
<dbReference type="KEGG" id="cap:CLDAP_20250"/>
<dbReference type="PATRIC" id="fig|926550.5.peg.2236"/>
<dbReference type="Gene3D" id="3.30.565.60">
    <property type="match status" value="1"/>
</dbReference>
<keyword evidence="2" id="KW-1185">Reference proteome</keyword>
<accession>I0I477</accession>
<dbReference type="PANTHER" id="PTHR30595">
    <property type="entry name" value="GLPR-RELATED TRANSCRIPTIONAL REPRESSOR"/>
    <property type="match status" value="1"/>
</dbReference>
<proteinExistence type="predicted"/>
<dbReference type="HOGENOM" id="CLU_1892302_0_0_0"/>
<dbReference type="OrthoDB" id="9807907at2"/>
<dbReference type="Pfam" id="PF13749">
    <property type="entry name" value="HATPase_c_4"/>
    <property type="match status" value="1"/>
</dbReference>
<protein>
    <submittedName>
        <fullName evidence="1">Uncharacterized protein</fullName>
    </submittedName>
</protein>
<gene>
    <name evidence="1" type="ordered locus">CLDAP_20250</name>
</gene>
<sequence length="134" mass="15594">MQTLNLQEGETIELKREWTDRALEDLAAFANTHGGILLLAQAFYHAGYIERWGTGTARILTLCREQGLPEPEFDADALQFRVRFLKDPYTPERLRRMGRNERQIQAILYVQRHGSIGNREYQTLTGTWERNNAK</sequence>
<reference evidence="1 2" key="1">
    <citation type="submission" date="2012-02" db="EMBL/GenBank/DDBJ databases">
        <title>Complete genome sequence of Caldilinea aerophila DSM 14535 (= NBRC 102666).</title>
        <authorList>
            <person name="Oguchi A."/>
            <person name="Hosoyama A."/>
            <person name="Sekine M."/>
            <person name="Fukai R."/>
            <person name="Kato Y."/>
            <person name="Nakamura S."/>
            <person name="Hanada S."/>
            <person name="Yamazaki S."/>
            <person name="Fujita N."/>
        </authorList>
    </citation>
    <scope>NUCLEOTIDE SEQUENCE [LARGE SCALE GENOMIC DNA]</scope>
    <source>
        <strain evidence="2">DSM 14535 / JCM 11387 / NBRC 104270 / STL-6-O1</strain>
    </source>
</reference>
<dbReference type="RefSeq" id="WP_014433300.1">
    <property type="nucleotide sequence ID" value="NC_017079.1"/>
</dbReference>
<dbReference type="STRING" id="926550.CLDAP_20250"/>
<evidence type="ECO:0000313" key="1">
    <source>
        <dbReference type="EMBL" id="BAM00065.1"/>
    </source>
</evidence>
<evidence type="ECO:0000313" key="2">
    <source>
        <dbReference type="Proteomes" id="UP000007880"/>
    </source>
</evidence>
<name>I0I477_CALAS</name>
<dbReference type="EMBL" id="AP012337">
    <property type="protein sequence ID" value="BAM00065.1"/>
    <property type="molecule type" value="Genomic_DNA"/>
</dbReference>
<dbReference type="PANTHER" id="PTHR30595:SF6">
    <property type="entry name" value="SCHLAFEN ALBA-2 DOMAIN-CONTAINING PROTEIN"/>
    <property type="match status" value="1"/>
</dbReference>
<dbReference type="AlphaFoldDB" id="I0I477"/>
<dbReference type="Proteomes" id="UP000007880">
    <property type="component" value="Chromosome"/>
</dbReference>